<evidence type="ECO:0000256" key="1">
    <source>
        <dbReference type="SAM" id="Phobius"/>
    </source>
</evidence>
<sequence>MGLMAIKVGHELHKRRLSRNVGVGVTLILFVGLVYGVTVAKVGDLYKPAPAATEVSK</sequence>
<protein>
    <submittedName>
        <fullName evidence="2">Uncharacterized protein</fullName>
    </submittedName>
</protein>
<evidence type="ECO:0000313" key="2">
    <source>
        <dbReference type="EMBL" id="SEW24671.1"/>
    </source>
</evidence>
<dbReference type="AlphaFoldDB" id="A0A1I0QCQ3"/>
<keyword evidence="1" id="KW-0472">Membrane</keyword>
<reference evidence="2 3" key="1">
    <citation type="submission" date="2016-10" db="EMBL/GenBank/DDBJ databases">
        <authorList>
            <person name="de Groot N.N."/>
        </authorList>
    </citation>
    <scope>NUCLEOTIDE SEQUENCE [LARGE SCALE GENOMIC DNA]</scope>
    <source>
        <strain evidence="2 3">DSM 29439</strain>
    </source>
</reference>
<dbReference type="EMBL" id="FOJB01000001">
    <property type="protein sequence ID" value="SEW24671.1"/>
    <property type="molecule type" value="Genomic_DNA"/>
</dbReference>
<dbReference type="STRING" id="1173584.SAMN05444851_2427"/>
<evidence type="ECO:0000313" key="3">
    <source>
        <dbReference type="Proteomes" id="UP000199650"/>
    </source>
</evidence>
<keyword evidence="3" id="KW-1185">Reference proteome</keyword>
<feature type="transmembrane region" description="Helical" evidence="1">
    <location>
        <begin position="21"/>
        <end position="40"/>
    </location>
</feature>
<name>A0A1I0QCQ3_9RHOB</name>
<accession>A0A1I0QCQ3</accession>
<dbReference type="Proteomes" id="UP000199650">
    <property type="component" value="Unassembled WGS sequence"/>
</dbReference>
<proteinExistence type="predicted"/>
<keyword evidence="1" id="KW-1133">Transmembrane helix</keyword>
<organism evidence="2 3">
    <name type="scientific">Aliiroseovarius sediminilitoris</name>
    <dbReference type="NCBI Taxonomy" id="1173584"/>
    <lineage>
        <taxon>Bacteria</taxon>
        <taxon>Pseudomonadati</taxon>
        <taxon>Pseudomonadota</taxon>
        <taxon>Alphaproteobacteria</taxon>
        <taxon>Rhodobacterales</taxon>
        <taxon>Paracoccaceae</taxon>
        <taxon>Aliiroseovarius</taxon>
    </lineage>
</organism>
<gene>
    <name evidence="2" type="ORF">SAMN05444851_2427</name>
</gene>
<keyword evidence="1" id="KW-0812">Transmembrane</keyword>